<keyword evidence="3" id="KW-1185">Reference proteome</keyword>
<dbReference type="Proteomes" id="UP000324897">
    <property type="component" value="Chromosome 5"/>
</dbReference>
<dbReference type="EMBL" id="RWGY01000004">
    <property type="protein sequence ID" value="TVU47668.1"/>
    <property type="molecule type" value="Genomic_DNA"/>
</dbReference>
<comment type="caution">
    <text evidence="2">The sequence shown here is derived from an EMBL/GenBank/DDBJ whole genome shotgun (WGS) entry which is preliminary data.</text>
</comment>
<dbReference type="PANTHER" id="PTHR33074:SF83">
    <property type="entry name" value="EXPRESSED PROTEIN"/>
    <property type="match status" value="1"/>
</dbReference>
<reference evidence="2 3" key="1">
    <citation type="journal article" date="2019" name="Sci. Rep.">
        <title>A high-quality genome of Eragrostis curvula grass provides insights into Poaceae evolution and supports new strategies to enhance forage quality.</title>
        <authorList>
            <person name="Carballo J."/>
            <person name="Santos B.A.C.M."/>
            <person name="Zappacosta D."/>
            <person name="Garbus I."/>
            <person name="Selva J.P."/>
            <person name="Gallo C.A."/>
            <person name="Diaz A."/>
            <person name="Albertini E."/>
            <person name="Caccamo M."/>
            <person name="Echenique V."/>
        </authorList>
    </citation>
    <scope>NUCLEOTIDE SEQUENCE [LARGE SCALE GENOMIC DNA]</scope>
    <source>
        <strain evidence="3">cv. Victoria</strain>
        <tissue evidence="2">Leaf</tissue>
    </source>
</reference>
<dbReference type="PANTHER" id="PTHR33074">
    <property type="entry name" value="EXPRESSED PROTEIN-RELATED"/>
    <property type="match status" value="1"/>
</dbReference>
<evidence type="ECO:0000313" key="3">
    <source>
        <dbReference type="Proteomes" id="UP000324897"/>
    </source>
</evidence>
<organism evidence="2 3">
    <name type="scientific">Eragrostis curvula</name>
    <name type="common">weeping love grass</name>
    <dbReference type="NCBI Taxonomy" id="38414"/>
    <lineage>
        <taxon>Eukaryota</taxon>
        <taxon>Viridiplantae</taxon>
        <taxon>Streptophyta</taxon>
        <taxon>Embryophyta</taxon>
        <taxon>Tracheophyta</taxon>
        <taxon>Spermatophyta</taxon>
        <taxon>Magnoliopsida</taxon>
        <taxon>Liliopsida</taxon>
        <taxon>Poales</taxon>
        <taxon>Poaceae</taxon>
        <taxon>PACMAD clade</taxon>
        <taxon>Chloridoideae</taxon>
        <taxon>Eragrostideae</taxon>
        <taxon>Eragrostidinae</taxon>
        <taxon>Eragrostis</taxon>
    </lineage>
</organism>
<accession>A0A5J9WHI2</accession>
<dbReference type="OrthoDB" id="669614at2759"/>
<name>A0A5J9WHI2_9POAL</name>
<evidence type="ECO:0000313" key="2">
    <source>
        <dbReference type="EMBL" id="TVU47668.1"/>
    </source>
</evidence>
<proteinExistence type="predicted"/>
<sequence>MAARWIHNCCAWEIPDDTRDSMLLEQKARFTDSVNRTTAVAQSMGGYTMAVSFWIANPPDLSFFSVRCSKPPNSFKSPNFKVLPHVVGAEGPFVLFRVRFYGSIKDEYFMYTAARDSKPPSLEWVAPPSDDNRDSLSRVKEFGVVYCGYGCHYLVVALCDAPSDYKLRIYSSKTKSWSTRTLLNPCPEVKKIVPEKVIEIGEGSLGWVDFSYGLLVCDWRQDFPCLQFIPLPEPLPENRDRLKKACDPGVSARWFRDLICANGVLKFIEMEHRFKGTEKLIDPSDMDVLCDSDLIMSLRHRDMDEKHKSRDGWRAFTWTREVWSGCWSNRHTFDAADISVNESFYPSLLSGLRGKSVGKFTFKDMYSAFPTLSPNGSILYLKAMVEPNDKNGLIVTIDLGIKTLKALGVYSFENLDPSIYAFRFCNLAGHLDMSPGIEVSACIKTTERGSSANDPDSKSVSILSLRMSPSPANQGASPDPEGKFRSFFPVIEDLKVDFLLFIRLLVDGKMKRARNPWAHPLHNLQCFGMLDNRGRPEVMKLVSAIGDHQNLILRAPTTRLFVPSI</sequence>
<evidence type="ECO:0000259" key="1">
    <source>
        <dbReference type="Pfam" id="PF07762"/>
    </source>
</evidence>
<dbReference type="AlphaFoldDB" id="A0A5J9WHI2"/>
<feature type="domain" description="DUF1618" evidence="1">
    <location>
        <begin position="207"/>
        <end position="373"/>
    </location>
</feature>
<feature type="non-terminal residue" evidence="2">
    <location>
        <position position="1"/>
    </location>
</feature>
<dbReference type="Gramene" id="TVU47668">
    <property type="protein sequence ID" value="TVU47668"/>
    <property type="gene ID" value="EJB05_07274"/>
</dbReference>
<protein>
    <recommendedName>
        <fullName evidence="1">DUF1618 domain-containing protein</fullName>
    </recommendedName>
</protein>
<dbReference type="Pfam" id="PF07762">
    <property type="entry name" value="DUF1618"/>
    <property type="match status" value="1"/>
</dbReference>
<gene>
    <name evidence="2" type="ORF">EJB05_07274</name>
</gene>
<dbReference type="InterPro" id="IPR011676">
    <property type="entry name" value="DUF1618"/>
</dbReference>